<feature type="compositionally biased region" description="Polar residues" evidence="1">
    <location>
        <begin position="39"/>
        <end position="48"/>
    </location>
</feature>
<gene>
    <name evidence="2" type="ORF">DAPPUDRAFT_100181</name>
</gene>
<evidence type="ECO:0000256" key="1">
    <source>
        <dbReference type="SAM" id="MobiDB-lite"/>
    </source>
</evidence>
<dbReference type="AlphaFoldDB" id="E9G9M6"/>
<dbReference type="Proteomes" id="UP000000305">
    <property type="component" value="Unassembled WGS sequence"/>
</dbReference>
<name>E9G9M6_DAPPU</name>
<feature type="region of interest" description="Disordered" evidence="1">
    <location>
        <begin position="34"/>
        <end position="91"/>
    </location>
</feature>
<dbReference type="InParanoid" id="E9G9M6"/>
<feature type="compositionally biased region" description="Basic and acidic residues" evidence="1">
    <location>
        <begin position="67"/>
        <end position="79"/>
    </location>
</feature>
<accession>E9G9M6</accession>
<dbReference type="OrthoDB" id="10513529at2759"/>
<evidence type="ECO:0000313" key="2">
    <source>
        <dbReference type="EMBL" id="EFX83588.1"/>
    </source>
</evidence>
<dbReference type="KEGG" id="dpx:DAPPUDRAFT_100181"/>
<keyword evidence="3" id="KW-1185">Reference proteome</keyword>
<feature type="compositionally biased region" description="Acidic residues" evidence="1">
    <location>
        <begin position="57"/>
        <end position="66"/>
    </location>
</feature>
<evidence type="ECO:0000313" key="3">
    <source>
        <dbReference type="Proteomes" id="UP000000305"/>
    </source>
</evidence>
<dbReference type="EMBL" id="GL732536">
    <property type="protein sequence ID" value="EFX83588.1"/>
    <property type="molecule type" value="Genomic_DNA"/>
</dbReference>
<protein>
    <submittedName>
        <fullName evidence="2">Uncharacterized protein</fullName>
    </submittedName>
</protein>
<proteinExistence type="predicted"/>
<reference evidence="2 3" key="1">
    <citation type="journal article" date="2011" name="Science">
        <title>The ecoresponsive genome of Daphnia pulex.</title>
        <authorList>
            <person name="Colbourne J.K."/>
            <person name="Pfrender M.E."/>
            <person name="Gilbert D."/>
            <person name="Thomas W.K."/>
            <person name="Tucker A."/>
            <person name="Oakley T.H."/>
            <person name="Tokishita S."/>
            <person name="Aerts A."/>
            <person name="Arnold G.J."/>
            <person name="Basu M.K."/>
            <person name="Bauer D.J."/>
            <person name="Caceres C.E."/>
            <person name="Carmel L."/>
            <person name="Casola C."/>
            <person name="Choi J.H."/>
            <person name="Detter J.C."/>
            <person name="Dong Q."/>
            <person name="Dusheyko S."/>
            <person name="Eads B.D."/>
            <person name="Frohlich T."/>
            <person name="Geiler-Samerotte K.A."/>
            <person name="Gerlach D."/>
            <person name="Hatcher P."/>
            <person name="Jogdeo S."/>
            <person name="Krijgsveld J."/>
            <person name="Kriventseva E.V."/>
            <person name="Kultz D."/>
            <person name="Laforsch C."/>
            <person name="Lindquist E."/>
            <person name="Lopez J."/>
            <person name="Manak J.R."/>
            <person name="Muller J."/>
            <person name="Pangilinan J."/>
            <person name="Patwardhan R.P."/>
            <person name="Pitluck S."/>
            <person name="Pritham E.J."/>
            <person name="Rechtsteiner A."/>
            <person name="Rho M."/>
            <person name="Rogozin I.B."/>
            <person name="Sakarya O."/>
            <person name="Salamov A."/>
            <person name="Schaack S."/>
            <person name="Shapiro H."/>
            <person name="Shiga Y."/>
            <person name="Skalitzky C."/>
            <person name="Smith Z."/>
            <person name="Souvorov A."/>
            <person name="Sung W."/>
            <person name="Tang Z."/>
            <person name="Tsuchiya D."/>
            <person name="Tu H."/>
            <person name="Vos H."/>
            <person name="Wang M."/>
            <person name="Wolf Y.I."/>
            <person name="Yamagata H."/>
            <person name="Yamada T."/>
            <person name="Ye Y."/>
            <person name="Shaw J.R."/>
            <person name="Andrews J."/>
            <person name="Crease T.J."/>
            <person name="Tang H."/>
            <person name="Lucas S.M."/>
            <person name="Robertson H.M."/>
            <person name="Bork P."/>
            <person name="Koonin E.V."/>
            <person name="Zdobnov E.M."/>
            <person name="Grigoriev I.V."/>
            <person name="Lynch M."/>
            <person name="Boore J.L."/>
        </authorList>
    </citation>
    <scope>NUCLEOTIDE SEQUENCE [LARGE SCALE GENOMIC DNA]</scope>
</reference>
<dbReference type="HOGENOM" id="CLU_1671092_0_0_1"/>
<organism evidence="2 3">
    <name type="scientific">Daphnia pulex</name>
    <name type="common">Water flea</name>
    <dbReference type="NCBI Taxonomy" id="6669"/>
    <lineage>
        <taxon>Eukaryota</taxon>
        <taxon>Metazoa</taxon>
        <taxon>Ecdysozoa</taxon>
        <taxon>Arthropoda</taxon>
        <taxon>Crustacea</taxon>
        <taxon>Branchiopoda</taxon>
        <taxon>Diplostraca</taxon>
        <taxon>Cladocera</taxon>
        <taxon>Anomopoda</taxon>
        <taxon>Daphniidae</taxon>
        <taxon>Daphnia</taxon>
    </lineage>
</organism>
<feature type="compositionally biased region" description="Polar residues" evidence="1">
    <location>
        <begin position="81"/>
        <end position="91"/>
    </location>
</feature>
<sequence length="158" mass="18421">MFQRFRYTSKILMIKRSRVDFDERNVIVDYAGNEENDSINDTSSQHGSNNNKTRDDTNDEDDEDEEKSGSEIEDKEGKKYPNTTKLNSPSDSFINAIQEKIDELLKDHSVIIQNLSEFKKYNMYKFVGDVMSNICTQDYLRTHKRSSRGGTKEATRRE</sequence>